<reference evidence="3" key="1">
    <citation type="submission" date="2022-10" db="EMBL/GenBank/DDBJ databases">
        <title>Genome assembly of Pristionchus species.</title>
        <authorList>
            <person name="Yoshida K."/>
            <person name="Sommer R.J."/>
        </authorList>
    </citation>
    <scope>NUCLEOTIDE SEQUENCE [LARGE SCALE GENOMIC DNA]</scope>
    <source>
        <strain evidence="3">RS5460</strain>
    </source>
</reference>
<keyword evidence="1" id="KW-0812">Transmembrane</keyword>
<protein>
    <submittedName>
        <fullName evidence="2">Uncharacterized protein</fullName>
    </submittedName>
</protein>
<gene>
    <name evidence="2" type="ORF">PMAYCL1PPCAC_09897</name>
</gene>
<keyword evidence="1" id="KW-0472">Membrane</keyword>
<keyword evidence="3" id="KW-1185">Reference proteome</keyword>
<dbReference type="AlphaFoldDB" id="A0AAN4ZK94"/>
<dbReference type="Proteomes" id="UP001328107">
    <property type="component" value="Unassembled WGS sequence"/>
</dbReference>
<keyword evidence="1" id="KW-1133">Transmembrane helix</keyword>
<evidence type="ECO:0000256" key="1">
    <source>
        <dbReference type="SAM" id="Phobius"/>
    </source>
</evidence>
<dbReference type="EMBL" id="BTRK01000003">
    <property type="protein sequence ID" value="GMR39702.1"/>
    <property type="molecule type" value="Genomic_DNA"/>
</dbReference>
<sequence>MKLQISMLICGLSIEESSVHEINVCLWKIVSCGVYYCALIYYLLVACIMHFYLTKTGSQNSFNQDIPVPRVVRCEILCHHFFATFISLVAGNVFQFFASLSMDALNIVFLGGKWCQFLLRNVTVVFSMCMQ</sequence>
<feature type="transmembrane region" description="Helical" evidence="1">
    <location>
        <begin position="33"/>
        <end position="53"/>
    </location>
</feature>
<comment type="caution">
    <text evidence="2">The sequence shown here is derived from an EMBL/GenBank/DDBJ whole genome shotgun (WGS) entry which is preliminary data.</text>
</comment>
<organism evidence="2 3">
    <name type="scientific">Pristionchus mayeri</name>
    <dbReference type="NCBI Taxonomy" id="1317129"/>
    <lineage>
        <taxon>Eukaryota</taxon>
        <taxon>Metazoa</taxon>
        <taxon>Ecdysozoa</taxon>
        <taxon>Nematoda</taxon>
        <taxon>Chromadorea</taxon>
        <taxon>Rhabditida</taxon>
        <taxon>Rhabditina</taxon>
        <taxon>Diplogasteromorpha</taxon>
        <taxon>Diplogasteroidea</taxon>
        <taxon>Neodiplogasteridae</taxon>
        <taxon>Pristionchus</taxon>
    </lineage>
</organism>
<accession>A0AAN4ZK94</accession>
<evidence type="ECO:0000313" key="2">
    <source>
        <dbReference type="EMBL" id="GMR39702.1"/>
    </source>
</evidence>
<name>A0AAN4ZK94_9BILA</name>
<evidence type="ECO:0000313" key="3">
    <source>
        <dbReference type="Proteomes" id="UP001328107"/>
    </source>
</evidence>
<proteinExistence type="predicted"/>